<feature type="domain" description="Transposase IS66 central" evidence="1">
    <location>
        <begin position="7"/>
        <end position="77"/>
    </location>
</feature>
<dbReference type="InterPro" id="IPR004291">
    <property type="entry name" value="Transposase_IS66_central"/>
</dbReference>
<sequence>MVNCEPLEAYRQLAEAELVGCWAHVRRKFFEATPKQADKSSLGAKDLAYCDQLFALERDWEALPADERLQKRLALNGRLLCLVPPSVSFSRFKTRKGN</sequence>
<dbReference type="PANTHER" id="PTHR33678">
    <property type="entry name" value="BLL1576 PROTEIN"/>
    <property type="match status" value="1"/>
</dbReference>
<evidence type="ECO:0000313" key="2">
    <source>
        <dbReference type="EMBL" id="TVW27034.1"/>
    </source>
</evidence>
<reference evidence="2 3" key="1">
    <citation type="submission" date="2019-07" db="EMBL/GenBank/DDBJ databases">
        <authorList>
            <person name="Mohale T."/>
        </authorList>
    </citation>
    <scope>NUCLEOTIDE SEQUENCE [LARGE SCALE GENOMIC DNA]</scope>
    <source>
        <strain evidence="2 3">NTPn 189</strain>
    </source>
</reference>
<evidence type="ECO:0000313" key="3">
    <source>
        <dbReference type="Proteomes" id="UP000318940"/>
    </source>
</evidence>
<accession>A0A5C8RPP9</accession>
<dbReference type="PANTHER" id="PTHR33678:SF1">
    <property type="entry name" value="BLL1576 PROTEIN"/>
    <property type="match status" value="1"/>
</dbReference>
<dbReference type="EMBL" id="VMVH01000052">
    <property type="protein sequence ID" value="TVW27034.1"/>
    <property type="molecule type" value="Genomic_DNA"/>
</dbReference>
<proteinExistence type="predicted"/>
<protein>
    <submittedName>
        <fullName evidence="2">Transposase</fullName>
    </submittedName>
</protein>
<dbReference type="AlphaFoldDB" id="A0A5C8RPP9"/>
<dbReference type="Pfam" id="PF03050">
    <property type="entry name" value="DDE_Tnp_IS66"/>
    <property type="match status" value="1"/>
</dbReference>
<evidence type="ECO:0000259" key="1">
    <source>
        <dbReference type="Pfam" id="PF03050"/>
    </source>
</evidence>
<comment type="caution">
    <text evidence="2">The sequence shown here is derived from an EMBL/GenBank/DDBJ whole genome shotgun (WGS) entry which is preliminary data.</text>
</comment>
<name>A0A5C8RPP9_STREE</name>
<gene>
    <name evidence="2" type="ORF">AZK02_05850</name>
</gene>
<dbReference type="Proteomes" id="UP000318940">
    <property type="component" value="Unassembled WGS sequence"/>
</dbReference>
<organism evidence="2 3">
    <name type="scientific">Streptococcus pneumoniae</name>
    <dbReference type="NCBI Taxonomy" id="1313"/>
    <lineage>
        <taxon>Bacteria</taxon>
        <taxon>Bacillati</taxon>
        <taxon>Bacillota</taxon>
        <taxon>Bacilli</taxon>
        <taxon>Lactobacillales</taxon>
        <taxon>Streptococcaceae</taxon>
        <taxon>Streptococcus</taxon>
    </lineage>
</organism>
<dbReference type="InterPro" id="IPR052344">
    <property type="entry name" value="Transposase-related"/>
</dbReference>